<evidence type="ECO:0000313" key="1">
    <source>
        <dbReference type="EMBL" id="ELU43808.1"/>
    </source>
</evidence>
<dbReference type="AlphaFoldDB" id="L8X479"/>
<dbReference type="HOGENOM" id="CLU_928063_0_0_1"/>
<gene>
    <name evidence="1" type="ORF">AG1IA_02155</name>
</gene>
<dbReference type="EMBL" id="AFRT01000479">
    <property type="protein sequence ID" value="ELU43808.1"/>
    <property type="molecule type" value="Genomic_DNA"/>
</dbReference>
<organism evidence="1 2">
    <name type="scientific">Thanatephorus cucumeris (strain AG1-IA)</name>
    <name type="common">Rice sheath blight fungus</name>
    <name type="synonym">Rhizoctonia solani</name>
    <dbReference type="NCBI Taxonomy" id="983506"/>
    <lineage>
        <taxon>Eukaryota</taxon>
        <taxon>Fungi</taxon>
        <taxon>Dikarya</taxon>
        <taxon>Basidiomycota</taxon>
        <taxon>Agaricomycotina</taxon>
        <taxon>Agaricomycetes</taxon>
        <taxon>Cantharellales</taxon>
        <taxon>Ceratobasidiaceae</taxon>
        <taxon>Rhizoctonia</taxon>
        <taxon>Rhizoctonia solani AG-1</taxon>
    </lineage>
</organism>
<name>L8X479_THACA</name>
<proteinExistence type="predicted"/>
<protein>
    <submittedName>
        <fullName evidence="1">Uncharacterized protein</fullName>
    </submittedName>
</protein>
<accession>L8X479</accession>
<keyword evidence="2" id="KW-1185">Reference proteome</keyword>
<evidence type="ECO:0000313" key="2">
    <source>
        <dbReference type="Proteomes" id="UP000011668"/>
    </source>
</evidence>
<dbReference type="OrthoDB" id="3136107at2759"/>
<comment type="caution">
    <text evidence="1">The sequence shown here is derived from an EMBL/GenBank/DDBJ whole genome shotgun (WGS) entry which is preliminary data.</text>
</comment>
<sequence length="300" mass="33312">MTLSTPLLWQSRAKRPRPIRLLNLCLHPSLESTSVFFSRRAYPRIRSIYTPISHFLPLIPRPPNHHSAFSHCAMSCDIKVQSALEHDRWMAHKSADRLKGKRVPRCACSWCASARIPSSRGGNGRVCARVDDHEIDGLTLGDHDVEEELFLEALHASINPNMTRVARSAEVPLTALIREPRRRKVDILEDFEIIRPTRAVLALDDDGFGVSNRHVGRDELEEWEDVGLVSEAKGPAKLVATSARSYAEVLTKNLNGEHELGGLEMCSVTDGGVLHLTEACVKYSILAAKRGTMGSTVLAE</sequence>
<dbReference type="Proteomes" id="UP000011668">
    <property type="component" value="Unassembled WGS sequence"/>
</dbReference>
<reference evidence="1 2" key="1">
    <citation type="journal article" date="2013" name="Nat. Commun.">
        <title>The evolution and pathogenic mechanisms of the rice sheath blight pathogen.</title>
        <authorList>
            <person name="Zheng A."/>
            <person name="Lin R."/>
            <person name="Xu L."/>
            <person name="Qin P."/>
            <person name="Tang C."/>
            <person name="Ai P."/>
            <person name="Zhang D."/>
            <person name="Liu Y."/>
            <person name="Sun Z."/>
            <person name="Feng H."/>
            <person name="Wang Y."/>
            <person name="Chen Y."/>
            <person name="Liang X."/>
            <person name="Fu R."/>
            <person name="Li Q."/>
            <person name="Zhang J."/>
            <person name="Yu X."/>
            <person name="Xie Z."/>
            <person name="Ding L."/>
            <person name="Guan P."/>
            <person name="Tang J."/>
            <person name="Liang Y."/>
            <person name="Wang S."/>
            <person name="Deng Q."/>
            <person name="Li S."/>
            <person name="Zhu J."/>
            <person name="Wang L."/>
            <person name="Liu H."/>
            <person name="Li P."/>
        </authorList>
    </citation>
    <scope>NUCLEOTIDE SEQUENCE [LARGE SCALE GENOMIC DNA]</scope>
    <source>
        <strain evidence="2">AG-1 IA</strain>
    </source>
</reference>